<comment type="caution">
    <text evidence="1">The sequence shown here is derived from an EMBL/GenBank/DDBJ whole genome shotgun (WGS) entry which is preliminary data.</text>
</comment>
<name>A0A9P7D6S9_9AGAM</name>
<dbReference type="OrthoDB" id="2745718at2759"/>
<dbReference type="AlphaFoldDB" id="A0A9P7D6S9"/>
<protein>
    <submittedName>
        <fullName evidence="1">Uncharacterized protein</fullName>
    </submittedName>
</protein>
<keyword evidence="2" id="KW-1185">Reference proteome</keyword>
<reference evidence="1" key="1">
    <citation type="journal article" date="2020" name="New Phytol.">
        <title>Comparative genomics reveals dynamic genome evolution in host specialist ectomycorrhizal fungi.</title>
        <authorList>
            <person name="Lofgren L.A."/>
            <person name="Nguyen N.H."/>
            <person name="Vilgalys R."/>
            <person name="Ruytinx J."/>
            <person name="Liao H.L."/>
            <person name="Branco S."/>
            <person name="Kuo A."/>
            <person name="LaButti K."/>
            <person name="Lipzen A."/>
            <person name="Andreopoulos W."/>
            <person name="Pangilinan J."/>
            <person name="Riley R."/>
            <person name="Hundley H."/>
            <person name="Na H."/>
            <person name="Barry K."/>
            <person name="Grigoriev I.V."/>
            <person name="Stajich J.E."/>
            <person name="Kennedy P.G."/>
        </authorList>
    </citation>
    <scope>NUCLEOTIDE SEQUENCE</scope>
    <source>
        <strain evidence="1">DOB743</strain>
    </source>
</reference>
<gene>
    <name evidence="1" type="ORF">EV702DRAFT_1193355</name>
</gene>
<evidence type="ECO:0000313" key="1">
    <source>
        <dbReference type="EMBL" id="KAG1781173.1"/>
    </source>
</evidence>
<dbReference type="EMBL" id="JABBWD010000006">
    <property type="protein sequence ID" value="KAG1781173.1"/>
    <property type="molecule type" value="Genomic_DNA"/>
</dbReference>
<proteinExistence type="predicted"/>
<organism evidence="1 2">
    <name type="scientific">Suillus placidus</name>
    <dbReference type="NCBI Taxonomy" id="48579"/>
    <lineage>
        <taxon>Eukaryota</taxon>
        <taxon>Fungi</taxon>
        <taxon>Dikarya</taxon>
        <taxon>Basidiomycota</taxon>
        <taxon>Agaricomycotina</taxon>
        <taxon>Agaricomycetes</taxon>
        <taxon>Agaricomycetidae</taxon>
        <taxon>Boletales</taxon>
        <taxon>Suillineae</taxon>
        <taxon>Suillaceae</taxon>
        <taxon>Suillus</taxon>
    </lineage>
</organism>
<accession>A0A9P7D6S9</accession>
<evidence type="ECO:0000313" key="2">
    <source>
        <dbReference type="Proteomes" id="UP000714275"/>
    </source>
</evidence>
<dbReference type="Proteomes" id="UP000714275">
    <property type="component" value="Unassembled WGS sequence"/>
</dbReference>
<sequence length="361" mass="40672">MDPEQNLIAAAYDIIGGSGVYIDLLALDGDGIHPQAAGMLIISSGLPRCQNMDFEDIDSDSETEKNWRLESLGRHVALWHHELPESLDDSDTLLWWLQIWDWQDSTMSNCVLSSTVSNAQELYGLIDFCFLGSNRLLIVTTDNLKVYSIKDMSQALQLLACFLFPAQVEYIKCFPLNLKDNLNLVHIQRTMWTSDPAHQLLSLLAYSPLLHFVISTSIFFQLDFFEGMAMEIPWKHWGPSNSHVFQDNDMLDFGVGGSRVLKAIPIVKTADNDLVEYRLHMMDFSPSAVKHWQGVGEVVREPSTVDLEGELVTTSLPYVEVVSDTKLYHQPTPVWVNQDRIYVLHTDMESAGSSMSQGSPS</sequence>